<feature type="compositionally biased region" description="Low complexity" evidence="1">
    <location>
        <begin position="253"/>
        <end position="268"/>
    </location>
</feature>
<name>A0A427Y0H2_9TREE</name>
<evidence type="ECO:0000313" key="3">
    <source>
        <dbReference type="Proteomes" id="UP000279236"/>
    </source>
</evidence>
<evidence type="ECO:0000256" key="1">
    <source>
        <dbReference type="SAM" id="MobiDB-lite"/>
    </source>
</evidence>
<accession>A0A427Y0H2</accession>
<feature type="compositionally biased region" description="Basic residues" evidence="1">
    <location>
        <begin position="90"/>
        <end position="101"/>
    </location>
</feature>
<dbReference type="AlphaFoldDB" id="A0A427Y0H2"/>
<evidence type="ECO:0000313" key="2">
    <source>
        <dbReference type="EMBL" id="RSH84634.1"/>
    </source>
</evidence>
<reference evidence="2 3" key="1">
    <citation type="submission" date="2018-11" db="EMBL/GenBank/DDBJ databases">
        <title>Genome sequence of Apiotrichum porosum DSM 27194.</title>
        <authorList>
            <person name="Aliyu H."/>
            <person name="Gorte O."/>
            <person name="Ochsenreither K."/>
        </authorList>
    </citation>
    <scope>NUCLEOTIDE SEQUENCE [LARGE SCALE GENOMIC DNA]</scope>
    <source>
        <strain evidence="2 3">DSM 27194</strain>
    </source>
</reference>
<proteinExistence type="predicted"/>
<feature type="compositionally biased region" description="Polar residues" evidence="1">
    <location>
        <begin position="269"/>
        <end position="295"/>
    </location>
</feature>
<feature type="compositionally biased region" description="Low complexity" evidence="1">
    <location>
        <begin position="103"/>
        <end position="112"/>
    </location>
</feature>
<feature type="compositionally biased region" description="Basic and acidic residues" evidence="1">
    <location>
        <begin position="53"/>
        <end position="69"/>
    </location>
</feature>
<gene>
    <name evidence="2" type="ORF">EHS24_006158</name>
</gene>
<dbReference type="EMBL" id="RSCE01000003">
    <property type="protein sequence ID" value="RSH84634.1"/>
    <property type="molecule type" value="Genomic_DNA"/>
</dbReference>
<dbReference type="Proteomes" id="UP000279236">
    <property type="component" value="Unassembled WGS sequence"/>
</dbReference>
<comment type="caution">
    <text evidence="2">The sequence shown here is derived from an EMBL/GenBank/DDBJ whole genome shotgun (WGS) entry which is preliminary data.</text>
</comment>
<feature type="compositionally biased region" description="Low complexity" evidence="1">
    <location>
        <begin position="153"/>
        <end position="166"/>
    </location>
</feature>
<keyword evidence="3" id="KW-1185">Reference proteome</keyword>
<feature type="compositionally biased region" description="Polar residues" evidence="1">
    <location>
        <begin position="169"/>
        <end position="182"/>
    </location>
</feature>
<dbReference type="GeneID" id="39590701"/>
<protein>
    <submittedName>
        <fullName evidence="2">Uncharacterized protein</fullName>
    </submittedName>
</protein>
<feature type="compositionally biased region" description="Low complexity" evidence="1">
    <location>
        <begin position="207"/>
        <end position="220"/>
    </location>
</feature>
<feature type="region of interest" description="Disordered" evidence="1">
    <location>
        <begin position="35"/>
        <end position="299"/>
    </location>
</feature>
<sequence length="417" mass="45236">MRPMTTVELQEAMKADIKTVRQSLQAIMVSARVKVNQDSKPPSVPLSKRRNNRYMDRVSTRVPDRDARDNVAVPSAVPQPSSTSTLGPTLRRHRERQRLTVKRSGSISSSRSATDGSVSHSDKASTVAPSRAPLSTPQLPEPPVTPTVPNRADSGPDPDSDTTPRPCQLQRSLAQMSSTTPMGSPRPQGYRLQPHKSSTGNLDDFLNNVPTSVVTNVPNSATTNDTTNVPNNALPKPGRRQVSPSPRIHGTMSASSAPATAAAVQSHSQTRATSHIPNSSVQHADSATSTPTTQPRAPGSIDLAIVMDRVDDMTSQINFLTNKLKPAMREAKIQHAKSHNRAMHLMGMPLVHVPSHFGNVPVNFPHITSREQVRLASPEHVDLWLHYYLGPCELQGTLQARKAALADILGLDLLPER</sequence>
<organism evidence="2 3">
    <name type="scientific">Apiotrichum porosum</name>
    <dbReference type="NCBI Taxonomy" id="105984"/>
    <lineage>
        <taxon>Eukaryota</taxon>
        <taxon>Fungi</taxon>
        <taxon>Dikarya</taxon>
        <taxon>Basidiomycota</taxon>
        <taxon>Agaricomycotina</taxon>
        <taxon>Tremellomycetes</taxon>
        <taxon>Trichosporonales</taxon>
        <taxon>Trichosporonaceae</taxon>
        <taxon>Apiotrichum</taxon>
    </lineage>
</organism>
<feature type="compositionally biased region" description="Polar residues" evidence="1">
    <location>
        <begin position="221"/>
        <end position="231"/>
    </location>
</feature>
<dbReference type="RefSeq" id="XP_028478082.1">
    <property type="nucleotide sequence ID" value="XM_028621630.1"/>
</dbReference>
<feature type="compositionally biased region" description="Polar residues" evidence="1">
    <location>
        <begin position="78"/>
        <end position="87"/>
    </location>
</feature>